<comment type="caution">
    <text evidence="8">The sequence shown here is derived from an EMBL/GenBank/DDBJ whole genome shotgun (WGS) entry which is preliminary data.</text>
</comment>
<keyword evidence="9" id="KW-1185">Reference proteome</keyword>
<dbReference type="PANTHER" id="PTHR10491:SF4">
    <property type="entry name" value="METHIONINE ADENOSYLTRANSFERASE 2 SUBUNIT BETA"/>
    <property type="match status" value="1"/>
</dbReference>
<sequence length="282" mass="30975">MNILVLGGTGQLGQCLGKVASQRNITSITFADEIVGNILDIDVLEKLFIAEKPAFVINCAAYTAVDKAEDEVELSRKINRDGAENIAKLCVKYKATLLHISTDFIFEGNVPTLLNEESPAEPISVYGLTKLEGEKAITDVLDQYYIVRTAWLYSEFANNFMKTMIKLGTDRDSLGIIADQVGTPTYGVDLAGALLDIIASDKKAYGIYHYSNEGAVSWYDFAKAIFEIGNITVAVKPLKTSEYPTKATRPAFSVMDKTKIKTTFGIDVPYWRDSLKVAISAL</sequence>
<comment type="catalytic activity">
    <reaction evidence="5">
        <text>dTDP-beta-L-rhamnose + NADP(+) = dTDP-4-dehydro-beta-L-rhamnose + NADPH + H(+)</text>
        <dbReference type="Rhea" id="RHEA:21796"/>
        <dbReference type="ChEBI" id="CHEBI:15378"/>
        <dbReference type="ChEBI" id="CHEBI:57510"/>
        <dbReference type="ChEBI" id="CHEBI:57783"/>
        <dbReference type="ChEBI" id="CHEBI:58349"/>
        <dbReference type="ChEBI" id="CHEBI:62830"/>
        <dbReference type="EC" id="1.1.1.133"/>
    </reaction>
</comment>
<evidence type="ECO:0000256" key="2">
    <source>
        <dbReference type="ARBA" id="ARBA00010944"/>
    </source>
</evidence>
<dbReference type="InterPro" id="IPR036291">
    <property type="entry name" value="NAD(P)-bd_dom_sf"/>
</dbReference>
<accession>A0A316EBQ6</accession>
<dbReference type="Gene3D" id="3.90.25.10">
    <property type="entry name" value="UDP-galactose 4-epimerase, domain 1"/>
    <property type="match status" value="1"/>
</dbReference>
<evidence type="ECO:0000313" key="9">
    <source>
        <dbReference type="Proteomes" id="UP000245489"/>
    </source>
</evidence>
<comment type="pathway">
    <text evidence="1 6">Carbohydrate biosynthesis; dTDP-L-rhamnose biosynthesis.</text>
</comment>
<dbReference type="SUPFAM" id="SSF51735">
    <property type="entry name" value="NAD(P)-binding Rossmann-fold domains"/>
    <property type="match status" value="1"/>
</dbReference>
<dbReference type="AlphaFoldDB" id="A0A316EBQ6"/>
<reference evidence="8 9" key="1">
    <citation type="submission" date="2018-05" db="EMBL/GenBank/DDBJ databases">
        <title>Genomic Encyclopedia of Archaeal and Bacterial Type Strains, Phase II (KMG-II): from individual species to whole genera.</title>
        <authorList>
            <person name="Goeker M."/>
        </authorList>
    </citation>
    <scope>NUCLEOTIDE SEQUENCE [LARGE SCALE GENOMIC DNA]</scope>
    <source>
        <strain evidence="8 9">DSM 22214</strain>
    </source>
</reference>
<dbReference type="CDD" id="cd05254">
    <property type="entry name" value="dTDP_HR_like_SDR_e"/>
    <property type="match status" value="1"/>
</dbReference>
<dbReference type="PANTHER" id="PTHR10491">
    <property type="entry name" value="DTDP-4-DEHYDRORHAMNOSE REDUCTASE"/>
    <property type="match status" value="1"/>
</dbReference>
<dbReference type="EC" id="1.1.1.133" evidence="3 6"/>
<evidence type="ECO:0000313" key="8">
    <source>
        <dbReference type="EMBL" id="PWK27114.1"/>
    </source>
</evidence>
<evidence type="ECO:0000256" key="4">
    <source>
        <dbReference type="ARBA" id="ARBA00017099"/>
    </source>
</evidence>
<protein>
    <recommendedName>
        <fullName evidence="4 6">dTDP-4-dehydrorhamnose reductase</fullName>
        <ecNumber evidence="3 6">1.1.1.133</ecNumber>
    </recommendedName>
</protein>
<comment type="function">
    <text evidence="6">Catalyzes the reduction of dTDP-6-deoxy-L-lyxo-4-hexulose to yield dTDP-L-rhamnose.</text>
</comment>
<dbReference type="GO" id="GO:0005829">
    <property type="term" value="C:cytosol"/>
    <property type="evidence" value="ECO:0007669"/>
    <property type="project" value="TreeGrafter"/>
</dbReference>
<evidence type="ECO:0000256" key="5">
    <source>
        <dbReference type="ARBA" id="ARBA00048200"/>
    </source>
</evidence>
<keyword evidence="6" id="KW-0521">NADP</keyword>
<name>A0A316EBQ6_9BACT</name>
<keyword evidence="6" id="KW-0560">Oxidoreductase</keyword>
<evidence type="ECO:0000256" key="3">
    <source>
        <dbReference type="ARBA" id="ARBA00012929"/>
    </source>
</evidence>
<dbReference type="OrthoDB" id="9803892at2"/>
<organism evidence="8 9">
    <name type="scientific">Arcicella aurantiaca</name>
    <dbReference type="NCBI Taxonomy" id="591202"/>
    <lineage>
        <taxon>Bacteria</taxon>
        <taxon>Pseudomonadati</taxon>
        <taxon>Bacteroidota</taxon>
        <taxon>Cytophagia</taxon>
        <taxon>Cytophagales</taxon>
        <taxon>Flectobacillaceae</taxon>
        <taxon>Arcicella</taxon>
    </lineage>
</organism>
<dbReference type="Gene3D" id="3.40.50.720">
    <property type="entry name" value="NAD(P)-binding Rossmann-like Domain"/>
    <property type="match status" value="1"/>
</dbReference>
<comment type="similarity">
    <text evidence="2 6">Belongs to the dTDP-4-dehydrorhamnose reductase family.</text>
</comment>
<evidence type="ECO:0000256" key="1">
    <source>
        <dbReference type="ARBA" id="ARBA00004781"/>
    </source>
</evidence>
<dbReference type="GO" id="GO:0008831">
    <property type="term" value="F:dTDP-4-dehydrorhamnose reductase activity"/>
    <property type="evidence" value="ECO:0007669"/>
    <property type="project" value="UniProtKB-EC"/>
</dbReference>
<dbReference type="NCBIfam" id="TIGR01214">
    <property type="entry name" value="rmlD"/>
    <property type="match status" value="1"/>
</dbReference>
<dbReference type="InterPro" id="IPR005913">
    <property type="entry name" value="dTDP_dehydrorham_reduct"/>
</dbReference>
<feature type="domain" description="RmlD-like substrate binding" evidence="7">
    <location>
        <begin position="1"/>
        <end position="280"/>
    </location>
</feature>
<dbReference type="RefSeq" id="WP_109742680.1">
    <property type="nucleotide sequence ID" value="NZ_QGGO01000008.1"/>
</dbReference>
<dbReference type="GO" id="GO:0019305">
    <property type="term" value="P:dTDP-rhamnose biosynthetic process"/>
    <property type="evidence" value="ECO:0007669"/>
    <property type="project" value="UniProtKB-UniPathway"/>
</dbReference>
<dbReference type="Pfam" id="PF04321">
    <property type="entry name" value="RmlD_sub_bind"/>
    <property type="match status" value="1"/>
</dbReference>
<dbReference type="Proteomes" id="UP000245489">
    <property type="component" value="Unassembled WGS sequence"/>
</dbReference>
<gene>
    <name evidence="8" type="ORF">LV89_01928</name>
</gene>
<evidence type="ECO:0000259" key="7">
    <source>
        <dbReference type="Pfam" id="PF04321"/>
    </source>
</evidence>
<evidence type="ECO:0000256" key="6">
    <source>
        <dbReference type="RuleBase" id="RU364082"/>
    </source>
</evidence>
<dbReference type="InterPro" id="IPR029903">
    <property type="entry name" value="RmlD-like-bd"/>
</dbReference>
<proteinExistence type="inferred from homology"/>
<dbReference type="EMBL" id="QGGO01000008">
    <property type="protein sequence ID" value="PWK27114.1"/>
    <property type="molecule type" value="Genomic_DNA"/>
</dbReference>
<dbReference type="UniPathway" id="UPA00124"/>